<dbReference type="PROSITE" id="PS50088">
    <property type="entry name" value="ANK_REPEAT"/>
    <property type="match status" value="10"/>
</dbReference>
<evidence type="ECO:0000256" key="1">
    <source>
        <dbReference type="ARBA" id="ARBA00022737"/>
    </source>
</evidence>
<feature type="repeat" description="ANK" evidence="3">
    <location>
        <begin position="466"/>
        <end position="498"/>
    </location>
</feature>
<protein>
    <submittedName>
        <fullName evidence="6">Uncharacterized protein</fullName>
    </submittedName>
</protein>
<evidence type="ECO:0000313" key="6">
    <source>
        <dbReference type="EMBL" id="SDE06773.1"/>
    </source>
</evidence>
<dbReference type="SUPFAM" id="SSF48403">
    <property type="entry name" value="Ankyrin repeat"/>
    <property type="match status" value="2"/>
</dbReference>
<keyword evidence="5" id="KW-0812">Transmembrane</keyword>
<dbReference type="PANTHER" id="PTHR24198">
    <property type="entry name" value="ANKYRIN REPEAT AND PROTEIN KINASE DOMAIN-CONTAINING PROTEIN"/>
    <property type="match status" value="1"/>
</dbReference>
<dbReference type="Pfam" id="PF12796">
    <property type="entry name" value="Ank_2"/>
    <property type="match status" value="5"/>
</dbReference>
<dbReference type="PANTHER" id="PTHR24198:SF165">
    <property type="entry name" value="ANKYRIN REPEAT-CONTAINING PROTEIN-RELATED"/>
    <property type="match status" value="1"/>
</dbReference>
<evidence type="ECO:0000256" key="2">
    <source>
        <dbReference type="ARBA" id="ARBA00023043"/>
    </source>
</evidence>
<dbReference type="OrthoDB" id="8960888at2"/>
<keyword evidence="1" id="KW-0677">Repeat</keyword>
<feature type="repeat" description="ANK" evidence="3">
    <location>
        <begin position="747"/>
        <end position="779"/>
    </location>
</feature>
<dbReference type="SMART" id="SM00248">
    <property type="entry name" value="ANK"/>
    <property type="match status" value="15"/>
</dbReference>
<feature type="repeat" description="ANK" evidence="3">
    <location>
        <begin position="780"/>
        <end position="812"/>
    </location>
</feature>
<dbReference type="Pfam" id="PF00023">
    <property type="entry name" value="Ank"/>
    <property type="match status" value="1"/>
</dbReference>
<feature type="repeat" description="ANK" evidence="3">
    <location>
        <begin position="911"/>
        <end position="939"/>
    </location>
</feature>
<dbReference type="PRINTS" id="PR01415">
    <property type="entry name" value="ANKYRIN"/>
</dbReference>
<dbReference type="Gene3D" id="1.25.40.20">
    <property type="entry name" value="Ankyrin repeat-containing domain"/>
    <property type="match status" value="7"/>
</dbReference>
<dbReference type="InterPro" id="IPR036770">
    <property type="entry name" value="Ankyrin_rpt-contain_sf"/>
</dbReference>
<feature type="transmembrane region" description="Helical" evidence="5">
    <location>
        <begin position="76"/>
        <end position="100"/>
    </location>
</feature>
<evidence type="ECO:0000256" key="5">
    <source>
        <dbReference type="SAM" id="Phobius"/>
    </source>
</evidence>
<name>A0A1G6ZWL5_9GAMM</name>
<feature type="repeat" description="ANK" evidence="3">
    <location>
        <begin position="532"/>
        <end position="566"/>
    </location>
</feature>
<gene>
    <name evidence="6" type="ORF">SAMN04488509_11626</name>
</gene>
<dbReference type="Proteomes" id="UP000199603">
    <property type="component" value="Unassembled WGS sequence"/>
</dbReference>
<feature type="repeat" description="ANK" evidence="3">
    <location>
        <begin position="499"/>
        <end position="531"/>
    </location>
</feature>
<dbReference type="AlphaFoldDB" id="A0A1G6ZWL5"/>
<feature type="transmembrane region" description="Helical" evidence="5">
    <location>
        <begin position="201"/>
        <end position="220"/>
    </location>
</feature>
<proteinExistence type="predicted"/>
<organism evidence="6 7">
    <name type="scientific">Aquimonas voraii</name>
    <dbReference type="NCBI Taxonomy" id="265719"/>
    <lineage>
        <taxon>Bacteria</taxon>
        <taxon>Pseudomonadati</taxon>
        <taxon>Pseudomonadota</taxon>
        <taxon>Gammaproteobacteria</taxon>
        <taxon>Lysobacterales</taxon>
        <taxon>Lysobacteraceae</taxon>
        <taxon>Aquimonas</taxon>
    </lineage>
</organism>
<dbReference type="RefSeq" id="WP_091245498.1">
    <property type="nucleotide sequence ID" value="NZ_FNAG01000016.1"/>
</dbReference>
<keyword evidence="5" id="KW-1133">Transmembrane helix</keyword>
<keyword evidence="7" id="KW-1185">Reference proteome</keyword>
<feature type="transmembrane region" description="Helical" evidence="5">
    <location>
        <begin position="106"/>
        <end position="125"/>
    </location>
</feature>
<accession>A0A1G6ZWL5</accession>
<feature type="repeat" description="ANK" evidence="3">
    <location>
        <begin position="878"/>
        <end position="910"/>
    </location>
</feature>
<sequence length="1133" mass="115985">MAAERPVRAAPAALPLATALSAPLLVAAHGLPPLLKLDALWGLPLLAGAFGLQTAGAVLASARLPVPRTGQALQRGLLAGGLLLLVALLVGVPLLAWPFAGLLKSGALGAVLLFCAGVALAGLLASRVFPDPVLLLVPEPITRRSLGQHLARARLTRQRLLERGHFDFGDITLGAACGVLQLGPALLALSTEVGRSGGLPALAAAAHALLLAPLCALALARRVQACLAAAEALPAVANPAEPTAPAVELPLAPSQPATTPDEPVAALFAAARRGEVERAAALLAALGPEPAAPLPPEGRDQRSLAVLASLLGDLGLLRALILRGVDLNEARAGLTPLLACTRDSYHGRPDAVAMLLANGADPRLADGEGRTPLHYAARSSDPEVAAQLLDAGAELNALDRGGRSPLFEACAAGSWRLARFLLERHARSEPDGGQPALLAAAAGEDDAAGVELLLRHKAKVDARGRLGRTALHEACLAGNAAIVAALLKAGADPARADDHGATPLMEAARAGSLACVEALRRKSPAVDALDSAGRSALHIACGSARADAEVITRLLQMGARPDQACASGQTALELARAAQRWDLVGRMDPDHPLPAAVDDAPGTTAAVDASLERVELGERLTRALRRGRPDLLPALLRELAPPADLICELFDSLGVSQPRGALALLAAALPAAGEHGREAQLARALDRAAVAPQALDALLELGTSPAGRGGLARYLRACLDARLPAGADEQRALRLLAAGADAFGEDEGEAPLVLAVQLGWSTLVDALLASGADPTRPGRAGQTALSIAAQRGDLACVRSLLRAGASPQRRGPDGQCPLGQAIHAGDPALLRWLDWSRWPHPGRALRDTDLIAAAVAGDAVAVGCLLELGLDRGVRDARGCSALLRAAGSGHADVVAVLLKAGLDPALAADSGMTALTAAISQGHANVVELLLAGGAHVEQTLPGALRPLMLAAALGQTRCVHLLLAHGAAREAIDAEGNTVLHHAARRGCRSTEAAPALALWAALAPSAAALGQVNALGETPLLLLLGAAEPAGTPLRTEALLPQLERLLEIGVDPDAQDQRGFSALHWSAQHGLLPLVQRLLRAGADPTRRDSLARSAAEVALTRGYVDIARELEGPKPPPSMARLLRSPAD</sequence>
<dbReference type="PROSITE" id="PS50297">
    <property type="entry name" value="ANK_REP_REGION"/>
    <property type="match status" value="8"/>
</dbReference>
<evidence type="ECO:0000256" key="3">
    <source>
        <dbReference type="PROSITE-ProRule" id="PRU00023"/>
    </source>
</evidence>
<keyword evidence="5" id="KW-0472">Membrane</keyword>
<keyword evidence="2 3" id="KW-0040">ANK repeat</keyword>
<dbReference type="InterPro" id="IPR002110">
    <property type="entry name" value="Ankyrin_rpt"/>
</dbReference>
<feature type="repeat" description="ANK" evidence="3">
    <location>
        <begin position="944"/>
        <end position="976"/>
    </location>
</feature>
<feature type="repeat" description="ANK" evidence="3">
    <location>
        <begin position="368"/>
        <end position="400"/>
    </location>
</feature>
<evidence type="ECO:0000256" key="4">
    <source>
        <dbReference type="SAM" id="MobiDB-lite"/>
    </source>
</evidence>
<feature type="repeat" description="ANK" evidence="3">
    <location>
        <begin position="1062"/>
        <end position="1094"/>
    </location>
</feature>
<dbReference type="EMBL" id="FNAG01000016">
    <property type="protein sequence ID" value="SDE06773.1"/>
    <property type="molecule type" value="Genomic_DNA"/>
</dbReference>
<dbReference type="STRING" id="265719.SAMN04488509_11626"/>
<feature type="transmembrane region" description="Helical" evidence="5">
    <location>
        <begin position="44"/>
        <end position="64"/>
    </location>
</feature>
<evidence type="ECO:0000313" key="7">
    <source>
        <dbReference type="Proteomes" id="UP000199603"/>
    </source>
</evidence>
<feature type="region of interest" description="Disordered" evidence="4">
    <location>
        <begin position="1114"/>
        <end position="1133"/>
    </location>
</feature>
<reference evidence="6 7" key="1">
    <citation type="submission" date="2016-10" db="EMBL/GenBank/DDBJ databases">
        <authorList>
            <person name="de Groot N.N."/>
        </authorList>
    </citation>
    <scope>NUCLEOTIDE SEQUENCE [LARGE SCALE GENOMIC DNA]</scope>
    <source>
        <strain evidence="6 7">DSM 16957</strain>
    </source>
</reference>